<dbReference type="Proteomes" id="UP001597326">
    <property type="component" value="Unassembled WGS sequence"/>
</dbReference>
<dbReference type="RefSeq" id="WP_343873104.1">
    <property type="nucleotide sequence ID" value="NZ_BAAAIX010000013.1"/>
</dbReference>
<gene>
    <name evidence="1" type="ORF">ACFSCS_08070</name>
</gene>
<keyword evidence="2" id="KW-1185">Reference proteome</keyword>
<comment type="caution">
    <text evidence="1">The sequence shown here is derived from an EMBL/GenBank/DDBJ whole genome shotgun (WGS) entry which is preliminary data.</text>
</comment>
<proteinExistence type="predicted"/>
<dbReference type="EMBL" id="JBHUFZ010000016">
    <property type="protein sequence ID" value="MFD1890139.1"/>
    <property type="molecule type" value="Genomic_DNA"/>
</dbReference>
<protein>
    <submittedName>
        <fullName evidence="1">Uncharacterized protein</fullName>
    </submittedName>
</protein>
<name>A0ABW4RVP9_9ACTN</name>
<sequence length="42" mass="4755">MKKMLDAIVRNAANYMAALAPESMTRNPEAFTQRERMLGRGL</sequence>
<organism evidence="1 2">
    <name type="scientific">Luteococcus peritonei</name>
    <dbReference type="NCBI Taxonomy" id="88874"/>
    <lineage>
        <taxon>Bacteria</taxon>
        <taxon>Bacillati</taxon>
        <taxon>Actinomycetota</taxon>
        <taxon>Actinomycetes</taxon>
        <taxon>Propionibacteriales</taxon>
        <taxon>Propionibacteriaceae</taxon>
        <taxon>Luteococcus</taxon>
    </lineage>
</organism>
<accession>A0ABW4RVP9</accession>
<evidence type="ECO:0000313" key="2">
    <source>
        <dbReference type="Proteomes" id="UP001597326"/>
    </source>
</evidence>
<evidence type="ECO:0000313" key="1">
    <source>
        <dbReference type="EMBL" id="MFD1890139.1"/>
    </source>
</evidence>
<reference evidence="2" key="1">
    <citation type="journal article" date="2019" name="Int. J. Syst. Evol. Microbiol.">
        <title>The Global Catalogue of Microorganisms (GCM) 10K type strain sequencing project: providing services to taxonomists for standard genome sequencing and annotation.</title>
        <authorList>
            <consortium name="The Broad Institute Genomics Platform"/>
            <consortium name="The Broad Institute Genome Sequencing Center for Infectious Disease"/>
            <person name="Wu L."/>
            <person name="Ma J."/>
        </authorList>
    </citation>
    <scope>NUCLEOTIDE SEQUENCE [LARGE SCALE GENOMIC DNA]</scope>
    <source>
        <strain evidence="2">CAIM 431</strain>
    </source>
</reference>